<dbReference type="PROSITE" id="PS51257">
    <property type="entry name" value="PROKAR_LIPOPROTEIN"/>
    <property type="match status" value="1"/>
</dbReference>
<keyword evidence="4" id="KW-1185">Reference proteome</keyword>
<name>A0ABT7XI86_9NEIS</name>
<dbReference type="NCBIfam" id="NF040598">
    <property type="entry name" value="Ala_zip_lipo"/>
    <property type="match status" value="1"/>
</dbReference>
<evidence type="ECO:0000256" key="1">
    <source>
        <dbReference type="SAM" id="MobiDB-lite"/>
    </source>
</evidence>
<gene>
    <name evidence="3" type="ORF">QU481_00850</name>
</gene>
<evidence type="ECO:0000256" key="2">
    <source>
        <dbReference type="SAM" id="SignalP"/>
    </source>
</evidence>
<dbReference type="EMBL" id="JAUEDK010000001">
    <property type="protein sequence ID" value="MDN0073448.1"/>
    <property type="molecule type" value="Genomic_DNA"/>
</dbReference>
<feature type="chain" id="PRO_5047177849" evidence="2">
    <location>
        <begin position="19"/>
        <end position="91"/>
    </location>
</feature>
<sequence length="91" mass="9617">MLRSLPVRPLMLASAACASLLLLGGCATNSDLDKVRAQAVQAQQTADQANQAAAAANQKADQALNAANQANQTANDTNEKLNRMFKKSMMK</sequence>
<accession>A0ABT7XI86</accession>
<protein>
    <submittedName>
        <fullName evidence="3">Lpp/OprI family alanine-zipper lipoprotein</fullName>
    </submittedName>
</protein>
<comment type="caution">
    <text evidence="3">The sequence shown here is derived from an EMBL/GenBank/DDBJ whole genome shotgun (WGS) entry which is preliminary data.</text>
</comment>
<dbReference type="RefSeq" id="WP_289827970.1">
    <property type="nucleotide sequence ID" value="NZ_JAUEDK010000001.1"/>
</dbReference>
<evidence type="ECO:0000313" key="3">
    <source>
        <dbReference type="EMBL" id="MDN0073448.1"/>
    </source>
</evidence>
<dbReference type="InterPro" id="IPR021793">
    <property type="entry name" value="Oprl"/>
</dbReference>
<organism evidence="3 4">
    <name type="scientific">Crenobacter oryzisoli</name>
    <dbReference type="NCBI Taxonomy" id="3056844"/>
    <lineage>
        <taxon>Bacteria</taxon>
        <taxon>Pseudomonadati</taxon>
        <taxon>Pseudomonadota</taxon>
        <taxon>Betaproteobacteria</taxon>
        <taxon>Neisseriales</taxon>
        <taxon>Neisseriaceae</taxon>
        <taxon>Crenobacter</taxon>
    </lineage>
</organism>
<dbReference type="Pfam" id="PF11839">
    <property type="entry name" value="Alanine_zipper"/>
    <property type="match status" value="1"/>
</dbReference>
<dbReference type="Proteomes" id="UP001168540">
    <property type="component" value="Unassembled WGS sequence"/>
</dbReference>
<keyword evidence="3" id="KW-0449">Lipoprotein</keyword>
<feature type="signal peptide" evidence="2">
    <location>
        <begin position="1"/>
        <end position="18"/>
    </location>
</feature>
<keyword evidence="2" id="KW-0732">Signal</keyword>
<feature type="region of interest" description="Disordered" evidence="1">
    <location>
        <begin position="68"/>
        <end position="91"/>
    </location>
</feature>
<proteinExistence type="predicted"/>
<evidence type="ECO:0000313" key="4">
    <source>
        <dbReference type="Proteomes" id="UP001168540"/>
    </source>
</evidence>
<reference evidence="3" key="1">
    <citation type="submission" date="2023-06" db="EMBL/GenBank/DDBJ databases">
        <authorList>
            <person name="Zhang S."/>
        </authorList>
    </citation>
    <scope>NUCLEOTIDE SEQUENCE</scope>
    <source>
        <strain evidence="3">SG2303</strain>
    </source>
</reference>